<feature type="signal peptide" evidence="4">
    <location>
        <begin position="1"/>
        <end position="15"/>
    </location>
</feature>
<dbReference type="PANTHER" id="PTHR31306:SF4">
    <property type="entry name" value="ALPHA-1,2-GALACTOSYLTRANSFERASE"/>
    <property type="match status" value="1"/>
</dbReference>
<accession>A0A812TC63</accession>
<dbReference type="AlphaFoldDB" id="A0A812TC63"/>
<evidence type="ECO:0000313" key="5">
    <source>
        <dbReference type="EMBL" id="CAE7516175.1"/>
    </source>
</evidence>
<comment type="similarity">
    <text evidence="1">Belongs to the glycosyltransferase 34 family.</text>
</comment>
<dbReference type="InterPro" id="IPR029044">
    <property type="entry name" value="Nucleotide-diphossugar_trans"/>
</dbReference>
<reference evidence="5" key="1">
    <citation type="submission" date="2021-02" db="EMBL/GenBank/DDBJ databases">
        <authorList>
            <person name="Dougan E. K."/>
            <person name="Rhodes N."/>
            <person name="Thang M."/>
            <person name="Chan C."/>
        </authorList>
    </citation>
    <scope>NUCLEOTIDE SEQUENCE</scope>
</reference>
<dbReference type="SUPFAM" id="SSF53448">
    <property type="entry name" value="Nucleotide-diphospho-sugar transferases"/>
    <property type="match status" value="1"/>
</dbReference>
<dbReference type="Proteomes" id="UP000604046">
    <property type="component" value="Unassembled WGS sequence"/>
</dbReference>
<evidence type="ECO:0000256" key="3">
    <source>
        <dbReference type="ARBA" id="ARBA00022679"/>
    </source>
</evidence>
<keyword evidence="4" id="KW-0732">Signal</keyword>
<keyword evidence="2" id="KW-0328">Glycosyltransferase</keyword>
<dbReference type="Gene3D" id="3.90.550.10">
    <property type="entry name" value="Spore Coat Polysaccharide Biosynthesis Protein SpsA, Chain A"/>
    <property type="match status" value="1"/>
</dbReference>
<comment type="caution">
    <text evidence="5">The sequence shown here is derived from an EMBL/GenBank/DDBJ whole genome shotgun (WGS) entry which is preliminary data.</text>
</comment>
<keyword evidence="3" id="KW-0808">Transferase</keyword>
<dbReference type="GO" id="GO:0006487">
    <property type="term" value="P:protein N-linked glycosylation"/>
    <property type="evidence" value="ECO:0007669"/>
    <property type="project" value="TreeGrafter"/>
</dbReference>
<evidence type="ECO:0000256" key="4">
    <source>
        <dbReference type="SAM" id="SignalP"/>
    </source>
</evidence>
<dbReference type="Pfam" id="PF05637">
    <property type="entry name" value="Glyco_transf_34"/>
    <property type="match status" value="1"/>
</dbReference>
<name>A0A812TC63_9DINO</name>
<dbReference type="GO" id="GO:0000139">
    <property type="term" value="C:Golgi membrane"/>
    <property type="evidence" value="ECO:0007669"/>
    <property type="project" value="TreeGrafter"/>
</dbReference>
<protein>
    <submittedName>
        <fullName evidence="5">MNN10 protein</fullName>
    </submittedName>
</protein>
<dbReference type="PANTHER" id="PTHR31306">
    <property type="entry name" value="ALPHA-1,6-MANNOSYLTRANSFERASE MNN11-RELATED"/>
    <property type="match status" value="1"/>
</dbReference>
<dbReference type="InterPro" id="IPR008630">
    <property type="entry name" value="Glyco_trans_34"/>
</dbReference>
<keyword evidence="6" id="KW-1185">Reference proteome</keyword>
<gene>
    <name evidence="5" type="primary">MNN10</name>
    <name evidence="5" type="ORF">SNAT2548_LOCUS28891</name>
</gene>
<feature type="chain" id="PRO_5032459173" evidence="4">
    <location>
        <begin position="16"/>
        <end position="462"/>
    </location>
</feature>
<organism evidence="5 6">
    <name type="scientific">Symbiodinium natans</name>
    <dbReference type="NCBI Taxonomy" id="878477"/>
    <lineage>
        <taxon>Eukaryota</taxon>
        <taxon>Sar</taxon>
        <taxon>Alveolata</taxon>
        <taxon>Dinophyceae</taxon>
        <taxon>Suessiales</taxon>
        <taxon>Symbiodiniaceae</taxon>
        <taxon>Symbiodinium</taxon>
    </lineage>
</organism>
<proteinExistence type="inferred from homology"/>
<evidence type="ECO:0000256" key="1">
    <source>
        <dbReference type="ARBA" id="ARBA00005664"/>
    </source>
</evidence>
<dbReference type="GO" id="GO:0016757">
    <property type="term" value="F:glycosyltransferase activity"/>
    <property type="evidence" value="ECO:0007669"/>
    <property type="project" value="UniProtKB-KW"/>
</dbReference>
<evidence type="ECO:0000313" key="6">
    <source>
        <dbReference type="Proteomes" id="UP000604046"/>
    </source>
</evidence>
<dbReference type="OrthoDB" id="205108at2759"/>
<evidence type="ECO:0000256" key="2">
    <source>
        <dbReference type="ARBA" id="ARBA00022676"/>
    </source>
</evidence>
<sequence length="462" mass="51899">MVLLPLALALLPAAAQSPYEGVVVPLLEEECLIATKDPATLAAWREPTVASLEARAHLAGSFGVESRAAALGHWLTALLQLFDSHLDAAFQCPALAAQHLQSTAEWSLSLDHPRRARILIQLGNAFKFQALKEFASLYHEIKDTLGPPTDASLEAMPNAPPKRFLPRLHIQYQIMLGQLHDALRVQPLPWMRGSAFGRVEIHSICSYKPDPTSKTTLESPLLGLSVPNHQAYAQRHGYRYVVHTESALPDREAHYSKMYVVYQRMTGQRAHWAFQANQPEDAAPDWVFFVDCDAFFTDFTTSISDLINTYAQPSPGNSDFAHFLVAEDPGGINTGVFLLRNSAWSLRFLERVASSTFTVAWDQSMFFWQMVRGALEMGLEDFSYPPEVRLVHQAHFNAFVPPASVDWMAHEWRPSNFVRHFAGCPWQEQPCLQMMVETAEMAALPQTQQEELWKRSSTASVR</sequence>
<dbReference type="EMBL" id="CAJNDS010002536">
    <property type="protein sequence ID" value="CAE7516175.1"/>
    <property type="molecule type" value="Genomic_DNA"/>
</dbReference>